<evidence type="ECO:0000313" key="2">
    <source>
        <dbReference type="EMBL" id="MCX2981086.1"/>
    </source>
</evidence>
<evidence type="ECO:0000259" key="1">
    <source>
        <dbReference type="Pfam" id="PF01182"/>
    </source>
</evidence>
<feature type="domain" description="Glucosamine/galactosamine-6-phosphate isomerase" evidence="1">
    <location>
        <begin position="66"/>
        <end position="301"/>
    </location>
</feature>
<dbReference type="Proteomes" id="UP001143362">
    <property type="component" value="Unassembled WGS sequence"/>
</dbReference>
<proteinExistence type="predicted"/>
<keyword evidence="3" id="KW-1185">Reference proteome</keyword>
<accession>A0ABT3TFJ8</accession>
<comment type="caution">
    <text evidence="2">The sequence shown here is derived from an EMBL/GenBank/DDBJ whole genome shotgun (WGS) entry which is preliminary data.</text>
</comment>
<gene>
    <name evidence="2" type="ORF">EYC98_09440</name>
</gene>
<reference evidence="2" key="1">
    <citation type="submission" date="2019-02" db="EMBL/GenBank/DDBJ databases">
        <authorList>
            <person name="Li S.-H."/>
        </authorList>
    </citation>
    <scope>NUCLEOTIDE SEQUENCE</scope>
    <source>
        <strain evidence="2">IMCC14734</strain>
    </source>
</reference>
<name>A0ABT3TFJ8_9GAMM</name>
<dbReference type="InterPro" id="IPR006148">
    <property type="entry name" value="Glc/Gal-6P_isomerase"/>
</dbReference>
<dbReference type="Pfam" id="PF01182">
    <property type="entry name" value="Glucosamine_iso"/>
    <property type="match status" value="1"/>
</dbReference>
<organism evidence="2 3">
    <name type="scientific">Candidatus Litorirhabdus singularis</name>
    <dbReference type="NCBI Taxonomy" id="2518993"/>
    <lineage>
        <taxon>Bacteria</taxon>
        <taxon>Pseudomonadati</taxon>
        <taxon>Pseudomonadota</taxon>
        <taxon>Gammaproteobacteria</taxon>
        <taxon>Cellvibrionales</taxon>
        <taxon>Halieaceae</taxon>
        <taxon>Candidatus Litorirhabdus</taxon>
    </lineage>
</organism>
<sequence length="743" mass="83173">MKLFNALRGAAADNEPLLSQEAAGFQLGIAGNLEEMGRLAANTTLEKYQEWCKNGSFSADTGFKYQYFTIAVGGGNTVKALYRAWLEHLADHINWIEHVRFFFVQESTGESNWENASDSLSNTFLRPLATKLVERYGIKRVNEMLALPYPIMAEDAAEQITAAMVYRFDLDATASYLRAGKAPQAGRSAQQERRRYEALLREHLGESMACHLLVTGIGRNGGLGAFTPYSPALADKQPGVAVLKENGAIRVTLNRGAIVNAGCIVAMLAGSRKLMALGRFEMQESADFEQTVMETPVRMLRESPAICEKVYVFADDNALHFDEGELQYREDGQDISTKAEVRYGTEEDGVHVYLLHGFMGLYSYINFLIRLPGAWTVSALHRGSHAKKLPAADIFPHYAKALRKGILQNWNKRHPTAVGHHSIAGVICDHLLVSLVGSEEGPLPEFEQLKREDQKLIQALRSGGIVAMATWAPSDIVHINKTSRSLIGHWRRGEDLDYGGPQQVYQKDEHGQLHLVDPNLVLDNQPKRLLKFTLLPTVKQTVNALNRGIRYLMDRHDLQQSLSRREIPYGLRVIGGRLLRKVSFYGLLKEVSAALHEPLQYQQLHLRALDIIVKYDIPYLAIIHRDDFMVSAQRHREEHDYLMQQRMAKEGVKRAADLRTPLGFLELTRAEQKLPVDPLNPHLMLMSTSQEGDALSRQVTAAITEFVNTNVAAASAAGTVDRVASVQTWLSNRKSSRRSRKTA</sequence>
<dbReference type="EMBL" id="SHNN01000002">
    <property type="protein sequence ID" value="MCX2981086.1"/>
    <property type="molecule type" value="Genomic_DNA"/>
</dbReference>
<evidence type="ECO:0000313" key="3">
    <source>
        <dbReference type="Proteomes" id="UP001143362"/>
    </source>
</evidence>
<dbReference type="Gene3D" id="3.40.50.1360">
    <property type="match status" value="1"/>
</dbReference>
<dbReference type="InterPro" id="IPR037171">
    <property type="entry name" value="NagB/RpiA_transferase-like"/>
</dbReference>
<dbReference type="SUPFAM" id="SSF100950">
    <property type="entry name" value="NagB/RpiA/CoA transferase-like"/>
    <property type="match status" value="1"/>
</dbReference>
<protein>
    <recommendedName>
        <fullName evidence="1">Glucosamine/galactosamine-6-phosphate isomerase domain-containing protein</fullName>
    </recommendedName>
</protein>
<dbReference type="RefSeq" id="WP_279245101.1">
    <property type="nucleotide sequence ID" value="NZ_SHNN01000002.1"/>
</dbReference>